<feature type="compositionally biased region" description="Gly residues" evidence="1">
    <location>
        <begin position="278"/>
        <end position="296"/>
    </location>
</feature>
<proteinExistence type="predicted"/>
<sequence>MPSMPFEKNVFNFHSGVASAGRNSGRRKHATAPSTSACSDGPPLPSCLDISLSAPSPGSGSSFAIWWLVWSGQGLLCSGALLHFSTPGTQESATSSSLPSSLFNVQWPKFNSPTPHPILQEHRPNPRARTVQTTADHSLNKTLDGVGVGAVNMYLVVFRDISFHFENLHKHINRVKEQIHSFSTDTGHVSPCTLQSPSLLMTAEILRETDMYTDWITYVLMDSIVDDFFLVLELIEAETDKMEEYLLADSLGLKMQESQGVGERQRHRRGQRGRVKEGGGGGGGSNSSETGGGSGGAAEQLKSEAMIERARMLNRITTNHRLVVSLAHLIAQKHQTVEALQKRMSVDGFVGPTGGGEGSGGRGVGPVNGDWALPGQTARGGGETDHIVGLSQALSFYDTLLLNAHLAYLGILRVGLHLAKQAQDFIIIRLYLITLIVLPMHTLHKALLHTAPQTAQHPMLQWITSPPGGFSINISP</sequence>
<name>A0ABY7CL60_9BASI</name>
<dbReference type="Proteomes" id="UP001164743">
    <property type="component" value="Chromosome 6A"/>
</dbReference>
<evidence type="ECO:0000313" key="3">
    <source>
        <dbReference type="Proteomes" id="UP001164743"/>
    </source>
</evidence>
<dbReference type="SUPFAM" id="SSF143865">
    <property type="entry name" value="CorA soluble domain-like"/>
    <property type="match status" value="1"/>
</dbReference>
<protein>
    <submittedName>
        <fullName evidence="2">Uncharacterized protein</fullName>
    </submittedName>
</protein>
<dbReference type="PANTHER" id="PTHR21535:SF90">
    <property type="entry name" value="CORA METAL ION TRANSPORTER"/>
    <property type="match status" value="1"/>
</dbReference>
<feature type="region of interest" description="Disordered" evidence="1">
    <location>
        <begin position="257"/>
        <end position="300"/>
    </location>
</feature>
<reference evidence="2" key="1">
    <citation type="submission" date="2022-10" db="EMBL/GenBank/DDBJ databases">
        <title>Puccinia triticina Genome sequencing and assembly.</title>
        <authorList>
            <person name="Li C."/>
        </authorList>
    </citation>
    <scope>NUCLEOTIDE SEQUENCE</scope>
    <source>
        <strain evidence="2">Pt15</strain>
    </source>
</reference>
<dbReference type="PANTHER" id="PTHR21535">
    <property type="entry name" value="MAGNESIUM AND COBALT TRANSPORT PROTEIN/MITOCHONDRIAL IMPORT INNER MEMBRANE TRANSLOCASE SUBUNIT TIM8"/>
    <property type="match status" value="1"/>
</dbReference>
<feature type="region of interest" description="Disordered" evidence="1">
    <location>
        <begin position="18"/>
        <end position="41"/>
    </location>
</feature>
<evidence type="ECO:0000313" key="2">
    <source>
        <dbReference type="EMBL" id="WAQ85964.1"/>
    </source>
</evidence>
<dbReference type="InterPro" id="IPR045861">
    <property type="entry name" value="CorA_cytoplasmic_dom"/>
</dbReference>
<gene>
    <name evidence="2" type="ORF">PtA15_6A594</name>
</gene>
<dbReference type="GeneID" id="77811210"/>
<accession>A0ABY7CL60</accession>
<dbReference type="RefSeq" id="XP_053021519.1">
    <property type="nucleotide sequence ID" value="XM_053170315.1"/>
</dbReference>
<dbReference type="EMBL" id="CP110426">
    <property type="protein sequence ID" value="WAQ85964.1"/>
    <property type="molecule type" value="Genomic_DNA"/>
</dbReference>
<organism evidence="2 3">
    <name type="scientific">Puccinia triticina</name>
    <dbReference type="NCBI Taxonomy" id="208348"/>
    <lineage>
        <taxon>Eukaryota</taxon>
        <taxon>Fungi</taxon>
        <taxon>Dikarya</taxon>
        <taxon>Basidiomycota</taxon>
        <taxon>Pucciniomycotina</taxon>
        <taxon>Pucciniomycetes</taxon>
        <taxon>Pucciniales</taxon>
        <taxon>Pucciniaceae</taxon>
        <taxon>Puccinia</taxon>
    </lineage>
</organism>
<keyword evidence="3" id="KW-1185">Reference proteome</keyword>
<dbReference type="Gene3D" id="1.20.58.340">
    <property type="entry name" value="Magnesium transport protein CorA, transmembrane region"/>
    <property type="match status" value="1"/>
</dbReference>
<evidence type="ECO:0000256" key="1">
    <source>
        <dbReference type="SAM" id="MobiDB-lite"/>
    </source>
</evidence>